<dbReference type="Pfam" id="PF02616">
    <property type="entry name" value="SMC_ScpA"/>
    <property type="match status" value="1"/>
</dbReference>
<proteinExistence type="predicted"/>
<evidence type="ECO:0000313" key="2">
    <source>
        <dbReference type="EMBL" id="MPN02389.1"/>
    </source>
</evidence>
<sequence>MDLLQAFQKVLATESLSEEPNEVIPADEYDLENQMDYLMQRVGQFQGRIRFQQLFRPGSSRNLLVATFLALLELVRLQQLHIEQTTPYGELWIGVFSNGNGQSTESISATESHREGHGRGAH</sequence>
<dbReference type="InterPro" id="IPR023093">
    <property type="entry name" value="ScpA-like_C"/>
</dbReference>
<dbReference type="AlphaFoldDB" id="A0A645EMN6"/>
<dbReference type="PANTHER" id="PTHR33969">
    <property type="entry name" value="SEGREGATION AND CONDENSATION PROTEIN A"/>
    <property type="match status" value="1"/>
</dbReference>
<name>A0A645EMN6_9ZZZZ</name>
<gene>
    <name evidence="2" type="primary">scpA_48</name>
    <name evidence="2" type="ORF">SDC9_149605</name>
</gene>
<accession>A0A645EMN6</accession>
<evidence type="ECO:0000256" key="1">
    <source>
        <dbReference type="SAM" id="MobiDB-lite"/>
    </source>
</evidence>
<feature type="region of interest" description="Disordered" evidence="1">
    <location>
        <begin position="103"/>
        <end position="122"/>
    </location>
</feature>
<dbReference type="Gene3D" id="1.10.10.580">
    <property type="entry name" value="Structural maintenance of chromosome 1. Chain E"/>
    <property type="match status" value="1"/>
</dbReference>
<feature type="compositionally biased region" description="Basic and acidic residues" evidence="1">
    <location>
        <begin position="111"/>
        <end position="122"/>
    </location>
</feature>
<dbReference type="InterPro" id="IPR003768">
    <property type="entry name" value="ScpA"/>
</dbReference>
<protein>
    <submittedName>
        <fullName evidence="2">Segregation and condensation protein A</fullName>
    </submittedName>
</protein>
<reference evidence="2" key="1">
    <citation type="submission" date="2019-08" db="EMBL/GenBank/DDBJ databases">
        <authorList>
            <person name="Kucharzyk K."/>
            <person name="Murdoch R.W."/>
            <person name="Higgins S."/>
            <person name="Loffler F."/>
        </authorList>
    </citation>
    <scope>NUCLEOTIDE SEQUENCE</scope>
</reference>
<dbReference type="PANTHER" id="PTHR33969:SF2">
    <property type="entry name" value="SEGREGATION AND CONDENSATION PROTEIN A"/>
    <property type="match status" value="1"/>
</dbReference>
<organism evidence="2">
    <name type="scientific">bioreactor metagenome</name>
    <dbReference type="NCBI Taxonomy" id="1076179"/>
    <lineage>
        <taxon>unclassified sequences</taxon>
        <taxon>metagenomes</taxon>
        <taxon>ecological metagenomes</taxon>
    </lineage>
</organism>
<comment type="caution">
    <text evidence="2">The sequence shown here is derived from an EMBL/GenBank/DDBJ whole genome shotgun (WGS) entry which is preliminary data.</text>
</comment>
<dbReference type="EMBL" id="VSSQ01048332">
    <property type="protein sequence ID" value="MPN02389.1"/>
    <property type="molecule type" value="Genomic_DNA"/>
</dbReference>